<dbReference type="Proteomes" id="UP000799755">
    <property type="component" value="Unassembled WGS sequence"/>
</dbReference>
<evidence type="ECO:0000313" key="2">
    <source>
        <dbReference type="Proteomes" id="UP000799755"/>
    </source>
</evidence>
<keyword evidence="2" id="KW-1185">Reference proteome</keyword>
<accession>A0ACB6R671</accession>
<proteinExistence type="predicted"/>
<sequence>MLTSTPAPPLSLFGPLFSFHDLPSRPPSSFDDFISAFGYMFVRDLRSFLGWGITSASPLQFPTEGLMDFKIKNEHILFVLCVASPRFSFARVSHVPGTSVGGCDTSHSTRSLHQTRHLPRGVIASTAAPILNTAQERGSSPRDLKRLKDSKVSDARLHFRHPRPHTLKRCTKSVDAPTITIRSTEFARGDGDTTPILILFSCAPSSPSILAPDKSCTQKSNTPTFHCLQEDHARDAHGTKKRASNTQNMFRLEQTKRIQPKFQYSCLRGVDGINTTSNRNTCILLLHILLKITKCQTHVSKYATWNPKSAIQNHMASQSLRDRKHGVPNLGCLPYYGTTLFEDQICIILGARIVIVSTGSRRRRAEPP</sequence>
<gene>
    <name evidence="1" type="ORF">BDR25DRAFT_392233</name>
</gene>
<protein>
    <submittedName>
        <fullName evidence="1">Uncharacterized protein</fullName>
    </submittedName>
</protein>
<comment type="caution">
    <text evidence="1">The sequence shown here is derived from an EMBL/GenBank/DDBJ whole genome shotgun (WGS) entry which is preliminary data.</text>
</comment>
<reference evidence="1" key="1">
    <citation type="journal article" date="2020" name="Stud. Mycol.">
        <title>101 Dothideomycetes genomes: a test case for predicting lifestyles and emergence of pathogens.</title>
        <authorList>
            <person name="Haridas S."/>
            <person name="Albert R."/>
            <person name="Binder M."/>
            <person name="Bloem J."/>
            <person name="Labutti K."/>
            <person name="Salamov A."/>
            <person name="Andreopoulos B."/>
            <person name="Baker S."/>
            <person name="Barry K."/>
            <person name="Bills G."/>
            <person name="Bluhm B."/>
            <person name="Cannon C."/>
            <person name="Castanera R."/>
            <person name="Culley D."/>
            <person name="Daum C."/>
            <person name="Ezra D."/>
            <person name="Gonzalez J."/>
            <person name="Henrissat B."/>
            <person name="Kuo A."/>
            <person name="Liang C."/>
            <person name="Lipzen A."/>
            <person name="Lutzoni F."/>
            <person name="Magnuson J."/>
            <person name="Mondo S."/>
            <person name="Nolan M."/>
            <person name="Ohm R."/>
            <person name="Pangilinan J."/>
            <person name="Park H.-J."/>
            <person name="Ramirez L."/>
            <person name="Alfaro M."/>
            <person name="Sun H."/>
            <person name="Tritt A."/>
            <person name="Yoshinaga Y."/>
            <person name="Zwiers L.-H."/>
            <person name="Turgeon B."/>
            <person name="Goodwin S."/>
            <person name="Spatafora J."/>
            <person name="Crous P."/>
            <person name="Grigoriev I."/>
        </authorList>
    </citation>
    <scope>NUCLEOTIDE SEQUENCE</scope>
    <source>
        <strain evidence="1">ATCC 200398</strain>
    </source>
</reference>
<organism evidence="1 2">
    <name type="scientific">Lindgomyces ingoldianus</name>
    <dbReference type="NCBI Taxonomy" id="673940"/>
    <lineage>
        <taxon>Eukaryota</taxon>
        <taxon>Fungi</taxon>
        <taxon>Dikarya</taxon>
        <taxon>Ascomycota</taxon>
        <taxon>Pezizomycotina</taxon>
        <taxon>Dothideomycetes</taxon>
        <taxon>Pleosporomycetidae</taxon>
        <taxon>Pleosporales</taxon>
        <taxon>Lindgomycetaceae</taxon>
        <taxon>Lindgomyces</taxon>
    </lineage>
</organism>
<dbReference type="EMBL" id="MU003499">
    <property type="protein sequence ID" value="KAF2473797.1"/>
    <property type="molecule type" value="Genomic_DNA"/>
</dbReference>
<name>A0ACB6R671_9PLEO</name>
<evidence type="ECO:0000313" key="1">
    <source>
        <dbReference type="EMBL" id="KAF2473797.1"/>
    </source>
</evidence>